<dbReference type="InterPro" id="IPR001362">
    <property type="entry name" value="Glyco_hydro_32"/>
</dbReference>
<dbReference type="SMART" id="SM00640">
    <property type="entry name" value="Glyco_32"/>
    <property type="match status" value="1"/>
</dbReference>
<dbReference type="Pfam" id="PF08244">
    <property type="entry name" value="Glyco_hydro_32C"/>
    <property type="match status" value="1"/>
</dbReference>
<name>A0ABY8N6Z0_9FLAO</name>
<comment type="similarity">
    <text evidence="1 4">Belongs to the glycosyl hydrolase 32 family.</text>
</comment>
<dbReference type="Proteomes" id="UP001232117">
    <property type="component" value="Chromosome"/>
</dbReference>
<keyword evidence="3 4" id="KW-0326">Glycosidase</keyword>
<dbReference type="RefSeq" id="WP_264534266.1">
    <property type="nucleotide sequence ID" value="NZ_CP092332.1"/>
</dbReference>
<keyword evidence="2 4" id="KW-0378">Hydrolase</keyword>
<dbReference type="InterPro" id="IPR023296">
    <property type="entry name" value="Glyco_hydro_beta-prop_sf"/>
</dbReference>
<evidence type="ECO:0000313" key="7">
    <source>
        <dbReference type="EMBL" id="WGK95121.1"/>
    </source>
</evidence>
<dbReference type="SUPFAM" id="SSF49899">
    <property type="entry name" value="Concanavalin A-like lectins/glucanases"/>
    <property type="match status" value="1"/>
</dbReference>
<dbReference type="Pfam" id="PF00251">
    <property type="entry name" value="Glyco_hydro_32N"/>
    <property type="match status" value="1"/>
</dbReference>
<evidence type="ECO:0000256" key="2">
    <source>
        <dbReference type="ARBA" id="ARBA00022801"/>
    </source>
</evidence>
<feature type="domain" description="Glycosyl hydrolase family 32 N-terminal" evidence="5">
    <location>
        <begin position="35"/>
        <end position="349"/>
    </location>
</feature>
<sequence length="511" mass="59267">MIKLKIEQLILCVFSLYFVNAQDIKQAEEFRPKVHFTPQKNWINDPNGMFYYNGEYHLFYQYNPYADVWGHISWGHAKTKDLVKWEHLPIALEEENKIMNFSGSAVVDWENTSGFGSKKNPPIVAIYTSYDATTGFQHQSIAYSNDNARTFTKYSNNPVLNLNSKDFRDPKVFWDEIHKNWVMIVAMSMEKKILFYSSTNLKEWTKMSEFGSKGITEGVWECPDLFPLSYKDKTKWILTVNLGNGNIAGGSGIHYFIGEFDGKNFVLDGTKTSSGLEYQFLDYGKDFYAAVTWDGIPNQTTKSRKWLGWMNNWQYASDIPSRGWRGSMTIPRNLYLDKDDTGYLLRQEPINLTESYDKGMCVLSKKISIDEVNTLFETNNSYSLSFDLSFSFLPQKANGDLIFQIVNDEKQYINLTYNSNTDNWIIIRKDKEINKQEYQSIQTLKETSSYSKKRKHVRIIIDKNSAEIFLDNGKKVATNLFFPSGEKSARVEIKSLNPKIKLLDFSLQKFK</sequence>
<protein>
    <submittedName>
        <fullName evidence="7">Glycoside hydrolase family 32 protein</fullName>
    </submittedName>
</protein>
<dbReference type="EMBL" id="CP092332">
    <property type="protein sequence ID" value="WGK95121.1"/>
    <property type="molecule type" value="Genomic_DNA"/>
</dbReference>
<dbReference type="InterPro" id="IPR013148">
    <property type="entry name" value="Glyco_hydro_32_N"/>
</dbReference>
<dbReference type="SUPFAM" id="SSF75005">
    <property type="entry name" value="Arabinanase/levansucrase/invertase"/>
    <property type="match status" value="1"/>
</dbReference>
<accession>A0ABY8N6Z0</accession>
<reference evidence="7 8" key="2">
    <citation type="submission" date="2023-06" db="EMBL/GenBank/DDBJ databases">
        <title>Complete Genome Sequence of Flavobacterium keumense K3R-10.</title>
        <authorList>
            <person name="Jeong H."/>
            <person name="Jhang S.Y."/>
            <person name="Kim J.N."/>
        </authorList>
    </citation>
    <scope>NUCLEOTIDE SEQUENCE [LARGE SCALE GENOMIC DNA]</scope>
    <source>
        <strain evidence="7 8">K3R-10</strain>
    </source>
</reference>
<reference evidence="7 8" key="1">
    <citation type="submission" date="2022-02" db="EMBL/GenBank/DDBJ databases">
        <authorList>
            <person name="Cha I.-T."/>
            <person name="Lee K.-E."/>
            <person name="Park S.-J."/>
        </authorList>
    </citation>
    <scope>NUCLEOTIDE SEQUENCE [LARGE SCALE GENOMIC DNA]</scope>
    <source>
        <strain evidence="7 8">K3R-10</strain>
    </source>
</reference>
<feature type="domain" description="Glycosyl hydrolase family 32 C-terminal" evidence="6">
    <location>
        <begin position="376"/>
        <end position="495"/>
    </location>
</feature>
<evidence type="ECO:0000259" key="6">
    <source>
        <dbReference type="Pfam" id="PF08244"/>
    </source>
</evidence>
<dbReference type="GO" id="GO:0016787">
    <property type="term" value="F:hydrolase activity"/>
    <property type="evidence" value="ECO:0007669"/>
    <property type="project" value="UniProtKB-KW"/>
</dbReference>
<dbReference type="InterPro" id="IPR013320">
    <property type="entry name" value="ConA-like_dom_sf"/>
</dbReference>
<evidence type="ECO:0000256" key="4">
    <source>
        <dbReference type="RuleBase" id="RU362110"/>
    </source>
</evidence>
<proteinExistence type="inferred from homology"/>
<dbReference type="InterPro" id="IPR013189">
    <property type="entry name" value="Glyco_hydro_32_C"/>
</dbReference>
<organism evidence="7 8">
    <name type="scientific">Flavobacterium keumense</name>
    <dbReference type="NCBI Taxonomy" id="1306518"/>
    <lineage>
        <taxon>Bacteria</taxon>
        <taxon>Pseudomonadati</taxon>
        <taxon>Bacteroidota</taxon>
        <taxon>Flavobacteriia</taxon>
        <taxon>Flavobacteriales</taxon>
        <taxon>Flavobacteriaceae</taxon>
        <taxon>Flavobacterium</taxon>
    </lineage>
</organism>
<dbReference type="InterPro" id="IPR018053">
    <property type="entry name" value="Glyco_hydro_32_AS"/>
</dbReference>
<dbReference type="PANTHER" id="PTHR42800:SF1">
    <property type="entry name" value="EXOINULINASE INUD (AFU_ORTHOLOGUE AFUA_5G00480)"/>
    <property type="match status" value="1"/>
</dbReference>
<dbReference type="CDD" id="cd18622">
    <property type="entry name" value="GH32_Inu-like"/>
    <property type="match status" value="1"/>
</dbReference>
<evidence type="ECO:0000259" key="5">
    <source>
        <dbReference type="Pfam" id="PF00251"/>
    </source>
</evidence>
<dbReference type="Gene3D" id="2.60.120.560">
    <property type="entry name" value="Exo-inulinase, domain 1"/>
    <property type="match status" value="1"/>
</dbReference>
<dbReference type="Gene3D" id="2.115.10.20">
    <property type="entry name" value="Glycosyl hydrolase domain, family 43"/>
    <property type="match status" value="1"/>
</dbReference>
<evidence type="ECO:0000313" key="8">
    <source>
        <dbReference type="Proteomes" id="UP001232117"/>
    </source>
</evidence>
<evidence type="ECO:0000256" key="1">
    <source>
        <dbReference type="ARBA" id="ARBA00009902"/>
    </source>
</evidence>
<dbReference type="PROSITE" id="PS00609">
    <property type="entry name" value="GLYCOSYL_HYDROL_F32"/>
    <property type="match status" value="1"/>
</dbReference>
<keyword evidence="8" id="KW-1185">Reference proteome</keyword>
<gene>
    <name evidence="7" type="ORF">MG292_02515</name>
</gene>
<evidence type="ECO:0000256" key="3">
    <source>
        <dbReference type="ARBA" id="ARBA00023295"/>
    </source>
</evidence>
<dbReference type="PANTHER" id="PTHR42800">
    <property type="entry name" value="EXOINULINASE INUD (AFU_ORTHOLOGUE AFUA_5G00480)"/>
    <property type="match status" value="1"/>
</dbReference>